<dbReference type="InterPro" id="IPR025827">
    <property type="entry name" value="Zn_ribbon_recom_dom"/>
</dbReference>
<evidence type="ECO:0000259" key="2">
    <source>
        <dbReference type="PROSITE" id="PS51737"/>
    </source>
</evidence>
<dbReference type="InterPro" id="IPR038109">
    <property type="entry name" value="DNA_bind_recomb_sf"/>
</dbReference>
<dbReference type="SUPFAM" id="SSF53041">
    <property type="entry name" value="Resolvase-like"/>
    <property type="match status" value="1"/>
</dbReference>
<dbReference type="InterPro" id="IPR050639">
    <property type="entry name" value="SSR_resolvase"/>
</dbReference>
<accession>A0A923LKY2</accession>
<dbReference type="AlphaFoldDB" id="A0A923LKY2"/>
<feature type="domain" description="Resolvase/invertase-type recombinase catalytic" evidence="1">
    <location>
        <begin position="10"/>
        <end position="169"/>
    </location>
</feature>
<dbReference type="PANTHER" id="PTHR30461">
    <property type="entry name" value="DNA-INVERTASE FROM LAMBDOID PROPHAGE"/>
    <property type="match status" value="1"/>
</dbReference>
<organism evidence="3 4">
    <name type="scientific">Roseburia zhanii</name>
    <dbReference type="NCBI Taxonomy" id="2763064"/>
    <lineage>
        <taxon>Bacteria</taxon>
        <taxon>Bacillati</taxon>
        <taxon>Bacillota</taxon>
        <taxon>Clostridia</taxon>
        <taxon>Lachnospirales</taxon>
        <taxon>Lachnospiraceae</taxon>
        <taxon>Roseburia</taxon>
    </lineage>
</organism>
<dbReference type="Gene3D" id="3.40.50.1390">
    <property type="entry name" value="Resolvase, N-terminal catalytic domain"/>
    <property type="match status" value="1"/>
</dbReference>
<gene>
    <name evidence="3" type="ORF">H8S17_00705</name>
</gene>
<dbReference type="Proteomes" id="UP000606720">
    <property type="component" value="Unassembled WGS sequence"/>
</dbReference>
<protein>
    <submittedName>
        <fullName evidence="3">Recombinase family protein</fullName>
    </submittedName>
</protein>
<dbReference type="InterPro" id="IPR011109">
    <property type="entry name" value="DNA_bind_recombinase_dom"/>
</dbReference>
<proteinExistence type="predicted"/>
<dbReference type="EMBL" id="JACOPH010000001">
    <property type="protein sequence ID" value="MBC5712739.1"/>
    <property type="molecule type" value="Genomic_DNA"/>
</dbReference>
<keyword evidence="4" id="KW-1185">Reference proteome</keyword>
<dbReference type="InterPro" id="IPR006119">
    <property type="entry name" value="Resolv_N"/>
</dbReference>
<reference evidence="3" key="1">
    <citation type="submission" date="2020-08" db="EMBL/GenBank/DDBJ databases">
        <title>Genome public.</title>
        <authorList>
            <person name="Liu C."/>
            <person name="Sun Q."/>
        </authorList>
    </citation>
    <scope>NUCLEOTIDE SEQUENCE</scope>
    <source>
        <strain evidence="3">BX1005</strain>
    </source>
</reference>
<dbReference type="GO" id="GO:0000150">
    <property type="term" value="F:DNA strand exchange activity"/>
    <property type="evidence" value="ECO:0007669"/>
    <property type="project" value="InterPro"/>
</dbReference>
<sequence>MQTILDNNYLAAIYLRLSKEDGDLSTTGGKTESNSIANQRKLIEEFLKKHPEITFVQEFCDDGFTGTNFDRPDFQKMMDKIKQREINCIIVKDLSRFGRDYIESGRYLEKIFPHLGVRFIAINDNYDSAQKEQAGNEIILPFKNLINDSYARDISIKVRSNLEIKRRNGEFVGTHVVYGYQRSADDKHRLEIDKTAAAVVQRIFQMKVDGSSLGQIAKRLNEEGVPSPLEYKQLCGAKLKTSFKQQAKSEWSHVAVYRILQDEMYIGTLVQGKSTSPNYKVKTRKLKDKEEWMRTENAHEAIIPPGTFDLVQKLLHEDTRSTKEGDTVALFAGKIFCAECHSTMARKRSVISGREYVYYVCQDSGCKLRIKEQLVYDAVLAVIQSQVAMALDMERALKQLNDVSWERRELERIASGITRQEEVIAHNNQMKAMIYEDFKNEVISLEDYRIFKAEFDKNISEAKETIARLVGNRNQVKNGLTGQQSWLSQFHQYKNIQELTRRVVVYFIEKVEITTEKEVLVTLSHSDQFQAIAEFLDDYHIASKEVE</sequence>
<dbReference type="PANTHER" id="PTHR30461:SF23">
    <property type="entry name" value="DNA RECOMBINASE-RELATED"/>
    <property type="match status" value="1"/>
</dbReference>
<dbReference type="PROSITE" id="PS51736">
    <property type="entry name" value="RECOMBINASES_3"/>
    <property type="match status" value="1"/>
</dbReference>
<comment type="caution">
    <text evidence="3">The sequence shown here is derived from an EMBL/GenBank/DDBJ whole genome shotgun (WGS) entry which is preliminary data.</text>
</comment>
<name>A0A923LKY2_9FIRM</name>
<dbReference type="GO" id="GO:0003677">
    <property type="term" value="F:DNA binding"/>
    <property type="evidence" value="ECO:0007669"/>
    <property type="project" value="InterPro"/>
</dbReference>
<dbReference type="Pfam" id="PF13408">
    <property type="entry name" value="Zn_ribbon_recom"/>
    <property type="match status" value="1"/>
</dbReference>
<evidence type="ECO:0000313" key="3">
    <source>
        <dbReference type="EMBL" id="MBC5712739.1"/>
    </source>
</evidence>
<dbReference type="PROSITE" id="PS51737">
    <property type="entry name" value="RECOMBINASE_DNA_BIND"/>
    <property type="match status" value="1"/>
</dbReference>
<dbReference type="RefSeq" id="WP_186865813.1">
    <property type="nucleotide sequence ID" value="NZ_JACOPH010000001.1"/>
</dbReference>
<dbReference type="SMART" id="SM00857">
    <property type="entry name" value="Resolvase"/>
    <property type="match status" value="1"/>
</dbReference>
<dbReference type="InterPro" id="IPR036162">
    <property type="entry name" value="Resolvase-like_N_sf"/>
</dbReference>
<dbReference type="Gene3D" id="3.90.1750.20">
    <property type="entry name" value="Putative Large Serine Recombinase, Chain B, Domain 2"/>
    <property type="match status" value="1"/>
</dbReference>
<feature type="domain" description="Recombinase" evidence="2">
    <location>
        <begin position="177"/>
        <end position="321"/>
    </location>
</feature>
<evidence type="ECO:0000313" key="4">
    <source>
        <dbReference type="Proteomes" id="UP000606720"/>
    </source>
</evidence>
<dbReference type="Pfam" id="PF07508">
    <property type="entry name" value="Recombinase"/>
    <property type="match status" value="1"/>
</dbReference>
<evidence type="ECO:0000259" key="1">
    <source>
        <dbReference type="PROSITE" id="PS51736"/>
    </source>
</evidence>
<dbReference type="Pfam" id="PF00239">
    <property type="entry name" value="Resolvase"/>
    <property type="match status" value="1"/>
</dbReference>